<evidence type="ECO:0000256" key="2">
    <source>
        <dbReference type="ARBA" id="ARBA00022723"/>
    </source>
</evidence>
<evidence type="ECO:0000256" key="5">
    <source>
        <dbReference type="ARBA" id="ARBA00023459"/>
    </source>
</evidence>
<evidence type="ECO:0000256" key="1">
    <source>
        <dbReference type="ARBA" id="ARBA00001947"/>
    </source>
</evidence>
<evidence type="ECO:0000256" key="3">
    <source>
        <dbReference type="ARBA" id="ARBA00022801"/>
    </source>
</evidence>
<organism evidence="7 8">
    <name type="scientific">Veronia pacifica</name>
    <dbReference type="NCBI Taxonomy" id="1080227"/>
    <lineage>
        <taxon>Bacteria</taxon>
        <taxon>Pseudomonadati</taxon>
        <taxon>Pseudomonadota</taxon>
        <taxon>Gammaproteobacteria</taxon>
        <taxon>Vibrionales</taxon>
        <taxon>Vibrionaceae</taxon>
        <taxon>Veronia</taxon>
    </lineage>
</organism>
<keyword evidence="8" id="KW-1185">Reference proteome</keyword>
<dbReference type="RefSeq" id="WP_068899660.1">
    <property type="nucleotide sequence ID" value="NZ_JBHUIF010000033.1"/>
</dbReference>
<dbReference type="Proteomes" id="UP000094936">
    <property type="component" value="Unassembled WGS sequence"/>
</dbReference>
<proteinExistence type="inferred from homology"/>
<sequence>MDDHKEYEISMEPIPRELEEISRKEIAYSTFPNIKSANEILMHWDTYSNRILRAPDGRVLVTCHTNMHDVDAKMIEWWFGWHINASSRYRLWHPKAHLKAEVKDDRSHYKSDRDKYIDNISYVDEYIGGKTMRLAIAFIDPADVGLEIDYRLGETAICAHTSDRVLKGDAGSLIHMIVPTVGGCEMRSIFWLGELNLKWPIIGRILKPIINTTLIRKFFVNDKLATDLFRHCAEEMSHLARFLPKLCNDKR</sequence>
<protein>
    <recommendedName>
        <fullName evidence="6">DAPG hydrolase PhiG domain-containing protein</fullName>
    </recommendedName>
</protein>
<dbReference type="GO" id="GO:0016787">
    <property type="term" value="F:hydrolase activity"/>
    <property type="evidence" value="ECO:0007669"/>
    <property type="project" value="UniProtKB-KW"/>
</dbReference>
<comment type="cofactor">
    <cofactor evidence="1">
        <name>Zn(2+)</name>
        <dbReference type="ChEBI" id="CHEBI:29105"/>
    </cofactor>
</comment>
<keyword evidence="2" id="KW-0479">Metal-binding</keyword>
<dbReference type="GO" id="GO:0046872">
    <property type="term" value="F:metal ion binding"/>
    <property type="evidence" value="ECO:0007669"/>
    <property type="project" value="UniProtKB-KW"/>
</dbReference>
<keyword evidence="4" id="KW-0862">Zinc</keyword>
<evidence type="ECO:0000313" key="8">
    <source>
        <dbReference type="Proteomes" id="UP000094936"/>
    </source>
</evidence>
<accession>A0A1C3EPI5</accession>
<feature type="domain" description="DAPG hydrolase PhiG" evidence="6">
    <location>
        <begin position="52"/>
        <end position="246"/>
    </location>
</feature>
<name>A0A1C3EPI5_9GAMM</name>
<dbReference type="AlphaFoldDB" id="A0A1C3EPI5"/>
<evidence type="ECO:0000259" key="6">
    <source>
        <dbReference type="Pfam" id="PF18089"/>
    </source>
</evidence>
<comment type="caution">
    <text evidence="7">The sequence shown here is derived from an EMBL/GenBank/DDBJ whole genome shotgun (WGS) entry which is preliminary data.</text>
</comment>
<gene>
    <name evidence="7" type="ORF">A8L45_04450</name>
</gene>
<dbReference type="Pfam" id="PF18089">
    <property type="entry name" value="DAPG_hydrolase"/>
    <property type="match status" value="1"/>
</dbReference>
<keyword evidence="3" id="KW-0378">Hydrolase</keyword>
<evidence type="ECO:0000256" key="4">
    <source>
        <dbReference type="ARBA" id="ARBA00022833"/>
    </source>
</evidence>
<comment type="similarity">
    <text evidence="5">Belongs to the DAPG/phloretin hydrolase family.</text>
</comment>
<dbReference type="OrthoDB" id="2052122at2"/>
<reference evidence="7 8" key="1">
    <citation type="submission" date="2016-05" db="EMBL/GenBank/DDBJ databases">
        <title>Genomic Taxonomy of the Vibrionaceae.</title>
        <authorList>
            <person name="Gomez-Gil B."/>
            <person name="Enciso-Ibarra J."/>
        </authorList>
    </citation>
    <scope>NUCLEOTIDE SEQUENCE [LARGE SCALE GENOMIC DNA]</scope>
    <source>
        <strain evidence="7 8">CAIM 1920</strain>
    </source>
</reference>
<dbReference type="InterPro" id="IPR041526">
    <property type="entry name" value="DAPG_hydrolase"/>
</dbReference>
<evidence type="ECO:0000313" key="7">
    <source>
        <dbReference type="EMBL" id="ODA35171.1"/>
    </source>
</evidence>
<dbReference type="EMBL" id="LYBM01000005">
    <property type="protein sequence ID" value="ODA35171.1"/>
    <property type="molecule type" value="Genomic_DNA"/>
</dbReference>